<dbReference type="PANTHER" id="PTHR48025">
    <property type="entry name" value="OS02G0815200 PROTEIN"/>
    <property type="match status" value="1"/>
</dbReference>
<dbReference type="SMART" id="SM00360">
    <property type="entry name" value="RRM"/>
    <property type="match status" value="1"/>
</dbReference>
<dbReference type="Pfam" id="PF00076">
    <property type="entry name" value="RRM_1"/>
    <property type="match status" value="1"/>
</dbReference>
<dbReference type="InterPro" id="IPR050502">
    <property type="entry name" value="Euk_RNA-bind_prot"/>
</dbReference>
<comment type="caution">
    <text evidence="3">The sequence shown here is derived from an EMBL/GenBank/DDBJ whole genome shotgun (WGS) entry which is preliminary data.</text>
</comment>
<dbReference type="InterPro" id="IPR012677">
    <property type="entry name" value="Nucleotide-bd_a/b_plait_sf"/>
</dbReference>
<proteinExistence type="predicted"/>
<evidence type="ECO:0000313" key="4">
    <source>
        <dbReference type="Proteomes" id="UP001310248"/>
    </source>
</evidence>
<evidence type="ECO:0000259" key="2">
    <source>
        <dbReference type="PROSITE" id="PS50102"/>
    </source>
</evidence>
<name>A0ABU7G3L5_9ALTE</name>
<feature type="domain" description="RRM" evidence="2">
    <location>
        <begin position="1"/>
        <end position="79"/>
    </location>
</feature>
<dbReference type="Gene3D" id="3.30.70.330">
    <property type="match status" value="1"/>
</dbReference>
<dbReference type="InterPro" id="IPR000504">
    <property type="entry name" value="RRM_dom"/>
</dbReference>
<sequence length="93" mass="10041">MKILVRNLARSITEADLLALFESHGAVESCDLVLDNETGKSKGFGFVSMLDETQAQAAIAALNSTKQAGNKIRVKFAEEKAESGDQAIWPESE</sequence>
<organism evidence="3 4">
    <name type="scientific">Agarivorans aestuarii</name>
    <dbReference type="NCBI Taxonomy" id="1563703"/>
    <lineage>
        <taxon>Bacteria</taxon>
        <taxon>Pseudomonadati</taxon>
        <taxon>Pseudomonadota</taxon>
        <taxon>Gammaproteobacteria</taxon>
        <taxon>Alteromonadales</taxon>
        <taxon>Alteromonadaceae</taxon>
        <taxon>Agarivorans</taxon>
    </lineage>
</organism>
<dbReference type="PROSITE" id="PS50102">
    <property type="entry name" value="RRM"/>
    <property type="match status" value="1"/>
</dbReference>
<dbReference type="PANTHER" id="PTHR48025:SF1">
    <property type="entry name" value="RRM DOMAIN-CONTAINING PROTEIN"/>
    <property type="match status" value="1"/>
</dbReference>
<gene>
    <name evidence="3" type="ORF">SNR37_003421</name>
</gene>
<dbReference type="SUPFAM" id="SSF54928">
    <property type="entry name" value="RNA-binding domain, RBD"/>
    <property type="match status" value="1"/>
</dbReference>
<evidence type="ECO:0000256" key="1">
    <source>
        <dbReference type="ARBA" id="ARBA00022884"/>
    </source>
</evidence>
<dbReference type="RefSeq" id="WP_329775209.1">
    <property type="nucleotide sequence ID" value="NZ_JAYDYW010000006.1"/>
</dbReference>
<dbReference type="Proteomes" id="UP001310248">
    <property type="component" value="Unassembled WGS sequence"/>
</dbReference>
<reference evidence="4" key="1">
    <citation type="submission" date="2023-07" db="EMBL/GenBank/DDBJ databases">
        <title>Draft genome sequence of Agarivorans aestuarii strain ZMCS4, a CAZymes producing bacteria isolated from the marine brown algae Clodostephus spongiosus.</title>
        <authorList>
            <person name="Lorente B."/>
            <person name="Cabral C."/>
            <person name="Frias J."/>
            <person name="Faria J."/>
            <person name="Toubarro D."/>
        </authorList>
    </citation>
    <scope>NUCLEOTIDE SEQUENCE [LARGE SCALE GENOMIC DNA]</scope>
    <source>
        <strain evidence="4">ZMCS4</strain>
    </source>
</reference>
<dbReference type="InterPro" id="IPR035979">
    <property type="entry name" value="RBD_domain_sf"/>
</dbReference>
<accession>A0ABU7G3L5</accession>
<dbReference type="EMBL" id="JAYDYW010000006">
    <property type="protein sequence ID" value="MEE1673994.1"/>
    <property type="molecule type" value="Genomic_DNA"/>
</dbReference>
<protein>
    <submittedName>
        <fullName evidence="3">RNA-binding protein</fullName>
    </submittedName>
</protein>
<evidence type="ECO:0000313" key="3">
    <source>
        <dbReference type="EMBL" id="MEE1673994.1"/>
    </source>
</evidence>
<keyword evidence="4" id="KW-1185">Reference proteome</keyword>
<keyword evidence="1" id="KW-0694">RNA-binding</keyword>